<evidence type="ECO:0000313" key="1">
    <source>
        <dbReference type="EMBL" id="KAL0449035.1"/>
    </source>
</evidence>
<comment type="caution">
    <text evidence="1">The sequence shown here is derived from an EMBL/GenBank/DDBJ whole genome shotgun (WGS) entry which is preliminary data.</text>
</comment>
<name>A0AAW2X4P9_9LAMI</name>
<gene>
    <name evidence="1" type="ORF">Slati_1459900</name>
</gene>
<dbReference type="AlphaFoldDB" id="A0AAW2X4P9"/>
<protein>
    <submittedName>
        <fullName evidence="1">Uncharacterized protein</fullName>
    </submittedName>
</protein>
<feature type="non-terminal residue" evidence="1">
    <location>
        <position position="1"/>
    </location>
</feature>
<sequence>NKLFLILSTAGSLAVSRRSWVLGRRSRVTSSLLRIVVRWSRDYLASAGSRGRMTNVVAAGSLFVAGSLFAASSRGRMVARSQQVTV</sequence>
<accession>A0AAW2X4P9</accession>
<proteinExistence type="predicted"/>
<reference evidence="1" key="1">
    <citation type="submission" date="2020-06" db="EMBL/GenBank/DDBJ databases">
        <authorList>
            <person name="Li T."/>
            <person name="Hu X."/>
            <person name="Zhang T."/>
            <person name="Song X."/>
            <person name="Zhang H."/>
            <person name="Dai N."/>
            <person name="Sheng W."/>
            <person name="Hou X."/>
            <person name="Wei L."/>
        </authorList>
    </citation>
    <scope>NUCLEOTIDE SEQUENCE</scope>
    <source>
        <strain evidence="1">KEN1</strain>
        <tissue evidence="1">Leaf</tissue>
    </source>
</reference>
<dbReference type="EMBL" id="JACGWN010000005">
    <property type="protein sequence ID" value="KAL0449035.1"/>
    <property type="molecule type" value="Genomic_DNA"/>
</dbReference>
<organism evidence="1">
    <name type="scientific">Sesamum latifolium</name>
    <dbReference type="NCBI Taxonomy" id="2727402"/>
    <lineage>
        <taxon>Eukaryota</taxon>
        <taxon>Viridiplantae</taxon>
        <taxon>Streptophyta</taxon>
        <taxon>Embryophyta</taxon>
        <taxon>Tracheophyta</taxon>
        <taxon>Spermatophyta</taxon>
        <taxon>Magnoliopsida</taxon>
        <taxon>eudicotyledons</taxon>
        <taxon>Gunneridae</taxon>
        <taxon>Pentapetalae</taxon>
        <taxon>asterids</taxon>
        <taxon>lamiids</taxon>
        <taxon>Lamiales</taxon>
        <taxon>Pedaliaceae</taxon>
        <taxon>Sesamum</taxon>
    </lineage>
</organism>
<reference evidence="1" key="2">
    <citation type="journal article" date="2024" name="Plant">
        <title>Genomic evolution and insights into agronomic trait innovations of Sesamum species.</title>
        <authorList>
            <person name="Miao H."/>
            <person name="Wang L."/>
            <person name="Qu L."/>
            <person name="Liu H."/>
            <person name="Sun Y."/>
            <person name="Le M."/>
            <person name="Wang Q."/>
            <person name="Wei S."/>
            <person name="Zheng Y."/>
            <person name="Lin W."/>
            <person name="Duan Y."/>
            <person name="Cao H."/>
            <person name="Xiong S."/>
            <person name="Wang X."/>
            <person name="Wei L."/>
            <person name="Li C."/>
            <person name="Ma Q."/>
            <person name="Ju M."/>
            <person name="Zhao R."/>
            <person name="Li G."/>
            <person name="Mu C."/>
            <person name="Tian Q."/>
            <person name="Mei H."/>
            <person name="Zhang T."/>
            <person name="Gao T."/>
            <person name="Zhang H."/>
        </authorList>
    </citation>
    <scope>NUCLEOTIDE SEQUENCE</scope>
    <source>
        <strain evidence="1">KEN1</strain>
    </source>
</reference>